<dbReference type="AlphaFoldDB" id="M1CRK0"/>
<keyword evidence="8 11" id="KW-0067">ATP-binding</keyword>
<name>M1CRK0_SOLTU</name>
<sequence length="542" mass="59997">MRLYLNGNKFSGQIPNSLGGLRHLEHLDLSNNNLLSLHLSILTSLTNCRSLKEVYLDHNLLDGVIPDSIGNLSTTIMEFYLDSCEIRSQIPLGIGNLSNLNTLSLTHNDLTGSVPTALCNLHILQRVAIEDNRLSGPLPQCLCKLSSLGMVDFSNNRISGPVPSCIGNATSLRNVYLNSNRITNIPMSLWSLKDLLDLNLSNNSLVGSIPPELGKLKAIASIDLSRNHLSGSIPSTIGDLQNLFYLSLAYNELQGSIPESLENTISLESANPSNNFLSGMIPKSLESLRHLKDLNVSFNRLEGEIPSKGPFLNFTSQSFMGNEGLCGGLVFQPCMTRSFHHSRKSKLLLIILVFLGAAVVVLGSIVVFMLRRRWNRNIPTQAESFTATTLARISYIEIERATQGFDQCNLLGTGGFSSVYKGMFANGMTMAIKVFNLQIEGALKSFDAECEVLRNLRHRNLTKVISSCTNLDFKALLLEYMPNGSLELWLHSDDRFLNMIQRLDIMIDVAFALEYLHHGYETVVVHSDLKPSNVLLDEKLVM</sequence>
<dbReference type="Gene3D" id="3.30.200.20">
    <property type="entry name" value="Phosphorylase Kinase, domain 1"/>
    <property type="match status" value="1"/>
</dbReference>
<dbReference type="Proteomes" id="UP000011115">
    <property type="component" value="Unassembled WGS sequence"/>
</dbReference>
<dbReference type="GO" id="GO:0006952">
    <property type="term" value="P:defense response"/>
    <property type="evidence" value="ECO:0007669"/>
    <property type="project" value="UniProtKB-ARBA"/>
</dbReference>
<evidence type="ECO:0000256" key="8">
    <source>
        <dbReference type="ARBA" id="ARBA00022840"/>
    </source>
</evidence>
<dbReference type="FunFam" id="3.80.10.10:FF:000095">
    <property type="entry name" value="LRR receptor-like serine/threonine-protein kinase GSO1"/>
    <property type="match status" value="1"/>
</dbReference>
<dbReference type="GO" id="GO:0016020">
    <property type="term" value="C:membrane"/>
    <property type="evidence" value="ECO:0007669"/>
    <property type="project" value="UniProtKB-SubCell"/>
</dbReference>
<dbReference type="GO" id="GO:0005524">
    <property type="term" value="F:ATP binding"/>
    <property type="evidence" value="ECO:0007669"/>
    <property type="project" value="UniProtKB-UniRule"/>
</dbReference>
<proteinExistence type="predicted"/>
<dbReference type="KEGG" id="sot:102586195"/>
<dbReference type="InterPro" id="IPR011009">
    <property type="entry name" value="Kinase-like_dom_sf"/>
</dbReference>
<evidence type="ECO:0000256" key="11">
    <source>
        <dbReference type="PROSITE-ProRule" id="PRU10141"/>
    </source>
</evidence>
<dbReference type="SUPFAM" id="SSF52047">
    <property type="entry name" value="RNI-like"/>
    <property type="match status" value="1"/>
</dbReference>
<accession>M1CRK0</accession>
<dbReference type="Pfam" id="PF00560">
    <property type="entry name" value="LRR_1"/>
    <property type="match status" value="5"/>
</dbReference>
<dbReference type="InterPro" id="IPR017441">
    <property type="entry name" value="Protein_kinase_ATP_BS"/>
</dbReference>
<dbReference type="PRINTS" id="PR00019">
    <property type="entry name" value="LEURICHRPT"/>
</dbReference>
<keyword evidence="9 12" id="KW-1133">Transmembrane helix</keyword>
<evidence type="ECO:0000256" key="3">
    <source>
        <dbReference type="ARBA" id="ARBA00022679"/>
    </source>
</evidence>
<keyword evidence="5" id="KW-0677">Repeat</keyword>
<dbReference type="PROSITE" id="PS00108">
    <property type="entry name" value="PROTEIN_KINASE_ST"/>
    <property type="match status" value="1"/>
</dbReference>
<dbReference type="eggNOG" id="ENOG502QPYS">
    <property type="taxonomic scope" value="Eukaryota"/>
</dbReference>
<dbReference type="Gramene" id="PGSC0003DMT400073118">
    <property type="protein sequence ID" value="PGSC0003DMT400073118"/>
    <property type="gene ID" value="PGSC0003DMG400028436"/>
</dbReference>
<evidence type="ECO:0000256" key="12">
    <source>
        <dbReference type="SAM" id="Phobius"/>
    </source>
</evidence>
<dbReference type="GO" id="GO:0004672">
    <property type="term" value="F:protein kinase activity"/>
    <property type="evidence" value="ECO:0007669"/>
    <property type="project" value="InterPro"/>
</dbReference>
<dbReference type="Pfam" id="PF13855">
    <property type="entry name" value="LRR_8"/>
    <property type="match status" value="1"/>
</dbReference>
<dbReference type="FunFam" id="3.30.200.20:FF:000661">
    <property type="entry name" value="Serine-threonine protein kinase plant-type"/>
    <property type="match status" value="1"/>
</dbReference>
<keyword evidence="7" id="KW-0418">Kinase</keyword>
<evidence type="ECO:0000256" key="6">
    <source>
        <dbReference type="ARBA" id="ARBA00022741"/>
    </source>
</evidence>
<dbReference type="EnsemblPlants" id="PGSC0003DMT400073117">
    <property type="protein sequence ID" value="PGSC0003DMT400073117"/>
    <property type="gene ID" value="PGSC0003DMG400028436"/>
</dbReference>
<dbReference type="SMART" id="SM00369">
    <property type="entry name" value="LRR_TYP"/>
    <property type="match status" value="6"/>
</dbReference>
<dbReference type="Gene3D" id="3.80.10.10">
    <property type="entry name" value="Ribonuclease Inhibitor"/>
    <property type="match status" value="1"/>
</dbReference>
<dbReference type="InterPro" id="IPR051809">
    <property type="entry name" value="Plant_receptor-like_S/T_kinase"/>
</dbReference>
<dbReference type="Gene3D" id="1.10.510.10">
    <property type="entry name" value="Transferase(Phosphotransferase) domain 1"/>
    <property type="match status" value="1"/>
</dbReference>
<evidence type="ECO:0000256" key="2">
    <source>
        <dbReference type="ARBA" id="ARBA00022614"/>
    </source>
</evidence>
<evidence type="ECO:0000256" key="10">
    <source>
        <dbReference type="ARBA" id="ARBA00023136"/>
    </source>
</evidence>
<keyword evidence="3" id="KW-0808">Transferase</keyword>
<dbReference type="InterPro" id="IPR032675">
    <property type="entry name" value="LRR_dom_sf"/>
</dbReference>
<gene>
    <name evidence="14" type="primary">LOC102586195</name>
</gene>
<dbReference type="PaxDb" id="4113-PGSC0003DMT400073117"/>
<keyword evidence="15" id="KW-1185">Reference proteome</keyword>
<dbReference type="PANTHER" id="PTHR27008:SF438">
    <property type="entry name" value="PROTEIN KINASE DOMAIN-CONTAINING PROTEIN"/>
    <property type="match status" value="1"/>
</dbReference>
<dbReference type="PANTHER" id="PTHR27008">
    <property type="entry name" value="OS04G0122200 PROTEIN"/>
    <property type="match status" value="1"/>
</dbReference>
<dbReference type="Pfam" id="PF00069">
    <property type="entry name" value="Pkinase"/>
    <property type="match status" value="1"/>
</dbReference>
<keyword evidence="6 11" id="KW-0547">Nucleotide-binding</keyword>
<dbReference type="PROSITE" id="PS50011">
    <property type="entry name" value="PROTEIN_KINASE_DOM"/>
    <property type="match status" value="1"/>
</dbReference>
<dbReference type="OMA" id="TIMEFYL"/>
<keyword evidence="4 12" id="KW-0812">Transmembrane</keyword>
<dbReference type="HOGENOM" id="CLU_000288_22_0_1"/>
<evidence type="ECO:0000256" key="5">
    <source>
        <dbReference type="ARBA" id="ARBA00022737"/>
    </source>
</evidence>
<reference evidence="14" key="2">
    <citation type="submission" date="2015-06" db="UniProtKB">
        <authorList>
            <consortium name="EnsemblPlants"/>
        </authorList>
    </citation>
    <scope>IDENTIFICATION</scope>
    <source>
        <strain evidence="14">DM1-3 516 R44</strain>
    </source>
</reference>
<evidence type="ECO:0000259" key="13">
    <source>
        <dbReference type="PROSITE" id="PS50011"/>
    </source>
</evidence>
<feature type="binding site" evidence="11">
    <location>
        <position position="433"/>
    </location>
    <ligand>
        <name>ATP</name>
        <dbReference type="ChEBI" id="CHEBI:30616"/>
    </ligand>
</feature>
<dbReference type="PROSITE" id="PS00107">
    <property type="entry name" value="PROTEIN_KINASE_ATP"/>
    <property type="match status" value="1"/>
</dbReference>
<dbReference type="InterPro" id="IPR008271">
    <property type="entry name" value="Ser/Thr_kinase_AS"/>
</dbReference>
<dbReference type="SMART" id="SM00220">
    <property type="entry name" value="S_TKc"/>
    <property type="match status" value="1"/>
</dbReference>
<evidence type="ECO:0000256" key="7">
    <source>
        <dbReference type="ARBA" id="ARBA00022777"/>
    </source>
</evidence>
<keyword evidence="2" id="KW-0433">Leucine-rich repeat</keyword>
<dbReference type="InterPro" id="IPR001611">
    <property type="entry name" value="Leu-rich_rpt"/>
</dbReference>
<reference evidence="15" key="1">
    <citation type="journal article" date="2011" name="Nature">
        <title>Genome sequence and analysis of the tuber crop potato.</title>
        <authorList>
            <consortium name="The Potato Genome Sequencing Consortium"/>
        </authorList>
    </citation>
    <scope>NUCLEOTIDE SEQUENCE [LARGE SCALE GENOMIC DNA]</scope>
    <source>
        <strain evidence="15">cv. DM1-3 516 R44</strain>
    </source>
</reference>
<feature type="transmembrane region" description="Helical" evidence="12">
    <location>
        <begin position="347"/>
        <end position="370"/>
    </location>
</feature>
<dbReference type="RefSeq" id="XP_015169279.1">
    <property type="nucleotide sequence ID" value="XM_015313793.1"/>
</dbReference>
<dbReference type="GO" id="GO:0051707">
    <property type="term" value="P:response to other organism"/>
    <property type="evidence" value="ECO:0007669"/>
    <property type="project" value="UniProtKB-ARBA"/>
</dbReference>
<evidence type="ECO:0000256" key="4">
    <source>
        <dbReference type="ARBA" id="ARBA00022692"/>
    </source>
</evidence>
<dbReference type="SUPFAM" id="SSF56112">
    <property type="entry name" value="Protein kinase-like (PK-like)"/>
    <property type="match status" value="1"/>
</dbReference>
<dbReference type="InterPro" id="IPR003591">
    <property type="entry name" value="Leu-rich_rpt_typical-subtyp"/>
</dbReference>
<comment type="subcellular location">
    <subcellularLocation>
        <location evidence="1">Membrane</location>
        <topology evidence="1">Single-pass membrane protein</topology>
    </subcellularLocation>
</comment>
<dbReference type="PROSITE" id="PS51450">
    <property type="entry name" value="LRR"/>
    <property type="match status" value="2"/>
</dbReference>
<dbReference type="InterPro" id="IPR000719">
    <property type="entry name" value="Prot_kinase_dom"/>
</dbReference>
<dbReference type="EnsemblPlants" id="PGSC0003DMT400073118">
    <property type="protein sequence ID" value="PGSC0003DMT400073118"/>
    <property type="gene ID" value="PGSC0003DMG400028436"/>
</dbReference>
<evidence type="ECO:0000256" key="9">
    <source>
        <dbReference type="ARBA" id="ARBA00022989"/>
    </source>
</evidence>
<protein>
    <submittedName>
        <fullName evidence="14">Serine-threonine protein kinase, plant-type</fullName>
    </submittedName>
</protein>
<evidence type="ECO:0000313" key="15">
    <source>
        <dbReference type="Proteomes" id="UP000011115"/>
    </source>
</evidence>
<keyword evidence="10 12" id="KW-0472">Membrane</keyword>
<dbReference type="Gramene" id="PGSC0003DMT400073117">
    <property type="protein sequence ID" value="PGSC0003DMT400073117"/>
    <property type="gene ID" value="PGSC0003DMG400028436"/>
</dbReference>
<dbReference type="GeneID" id="102586195"/>
<dbReference type="OrthoDB" id="676979at2759"/>
<organism evidence="14 15">
    <name type="scientific">Solanum tuberosum</name>
    <name type="common">Potato</name>
    <dbReference type="NCBI Taxonomy" id="4113"/>
    <lineage>
        <taxon>Eukaryota</taxon>
        <taxon>Viridiplantae</taxon>
        <taxon>Streptophyta</taxon>
        <taxon>Embryophyta</taxon>
        <taxon>Tracheophyta</taxon>
        <taxon>Spermatophyta</taxon>
        <taxon>Magnoliopsida</taxon>
        <taxon>eudicotyledons</taxon>
        <taxon>Gunneridae</taxon>
        <taxon>Pentapetalae</taxon>
        <taxon>asterids</taxon>
        <taxon>lamiids</taxon>
        <taxon>Solanales</taxon>
        <taxon>Solanaceae</taxon>
        <taxon>Solanoideae</taxon>
        <taxon>Solaneae</taxon>
        <taxon>Solanum</taxon>
    </lineage>
</organism>
<feature type="domain" description="Protein kinase" evidence="13">
    <location>
        <begin position="405"/>
        <end position="542"/>
    </location>
</feature>
<evidence type="ECO:0000313" key="14">
    <source>
        <dbReference type="EnsemblPlants" id="PGSC0003DMT400073118"/>
    </source>
</evidence>
<evidence type="ECO:0000256" key="1">
    <source>
        <dbReference type="ARBA" id="ARBA00004167"/>
    </source>
</evidence>